<dbReference type="InterPro" id="IPR050845">
    <property type="entry name" value="Cu-binding_ET"/>
</dbReference>
<dbReference type="Proteomes" id="UP000295304">
    <property type="component" value="Unassembled WGS sequence"/>
</dbReference>
<dbReference type="AlphaFoldDB" id="A0A4R3J6J3"/>
<keyword evidence="1" id="KW-0479">Metal-binding</keyword>
<dbReference type="RefSeq" id="WP_132939810.1">
    <property type="nucleotide sequence ID" value="NZ_CP119676.1"/>
</dbReference>
<dbReference type="GO" id="GO:0046872">
    <property type="term" value="F:metal ion binding"/>
    <property type="evidence" value="ECO:0007669"/>
    <property type="project" value="UniProtKB-KW"/>
</dbReference>
<dbReference type="PANTHER" id="PTHR38439:SF3">
    <property type="entry name" value="COPPER-RESISTANT CUPROPROTEIN COPI"/>
    <property type="match status" value="1"/>
</dbReference>
<dbReference type="Gene3D" id="2.60.40.420">
    <property type="entry name" value="Cupredoxins - blue copper proteins"/>
    <property type="match status" value="1"/>
</dbReference>
<evidence type="ECO:0000313" key="4">
    <source>
        <dbReference type="EMBL" id="TCS60997.1"/>
    </source>
</evidence>
<feature type="chain" id="PRO_5020731790" description="Copper-binding protein" evidence="3">
    <location>
        <begin position="27"/>
        <end position="110"/>
    </location>
</feature>
<name>A0A4R3J6J3_9PROT</name>
<dbReference type="OrthoDB" id="9816061at2"/>
<accession>A0A4R3J6J3</accession>
<evidence type="ECO:0008006" key="6">
    <source>
        <dbReference type="Google" id="ProtNLM"/>
    </source>
</evidence>
<organism evidence="4 5">
    <name type="scientific">Varunaivibrio sulfuroxidans</name>
    <dbReference type="NCBI Taxonomy" id="1773489"/>
    <lineage>
        <taxon>Bacteria</taxon>
        <taxon>Pseudomonadati</taxon>
        <taxon>Pseudomonadota</taxon>
        <taxon>Alphaproteobacteria</taxon>
        <taxon>Rhodospirillales</taxon>
        <taxon>Magnetovibrionaceae</taxon>
        <taxon>Varunaivibrio</taxon>
    </lineage>
</organism>
<evidence type="ECO:0000256" key="2">
    <source>
        <dbReference type="ARBA" id="ARBA00023008"/>
    </source>
</evidence>
<evidence type="ECO:0000313" key="5">
    <source>
        <dbReference type="Proteomes" id="UP000295304"/>
    </source>
</evidence>
<gene>
    <name evidence="4" type="ORF">EDD55_109159</name>
</gene>
<dbReference type="EMBL" id="SLZW01000009">
    <property type="protein sequence ID" value="TCS60997.1"/>
    <property type="molecule type" value="Genomic_DNA"/>
</dbReference>
<dbReference type="InterPro" id="IPR008972">
    <property type="entry name" value="Cupredoxin"/>
</dbReference>
<comment type="caution">
    <text evidence="4">The sequence shown here is derived from an EMBL/GenBank/DDBJ whole genome shotgun (WGS) entry which is preliminary data.</text>
</comment>
<feature type="signal peptide" evidence="3">
    <location>
        <begin position="1"/>
        <end position="26"/>
    </location>
</feature>
<dbReference type="SUPFAM" id="SSF49503">
    <property type="entry name" value="Cupredoxins"/>
    <property type="match status" value="1"/>
</dbReference>
<protein>
    <recommendedName>
        <fullName evidence="6">Copper-binding protein</fullName>
    </recommendedName>
</protein>
<dbReference type="PANTHER" id="PTHR38439">
    <property type="entry name" value="AURACYANIN-B"/>
    <property type="match status" value="1"/>
</dbReference>
<evidence type="ECO:0000256" key="3">
    <source>
        <dbReference type="SAM" id="SignalP"/>
    </source>
</evidence>
<sequence length="110" mass="11744">MKMDTASFLGLCVLVLTTVHAPSARAEESVTFGEAGSAAHVDRTVVVEMKAMAEKGMTDTMTVPWAVSVPAGKTKELIWKFAGPPTKIKFDCNIPGHYESGMTGVIDITK</sequence>
<keyword evidence="2" id="KW-0186">Copper</keyword>
<keyword evidence="5" id="KW-1185">Reference proteome</keyword>
<proteinExistence type="predicted"/>
<reference evidence="4 5" key="1">
    <citation type="submission" date="2019-03" db="EMBL/GenBank/DDBJ databases">
        <title>Genomic Encyclopedia of Type Strains, Phase IV (KMG-IV): sequencing the most valuable type-strain genomes for metagenomic binning, comparative biology and taxonomic classification.</title>
        <authorList>
            <person name="Goeker M."/>
        </authorList>
    </citation>
    <scope>NUCLEOTIDE SEQUENCE [LARGE SCALE GENOMIC DNA]</scope>
    <source>
        <strain evidence="4 5">DSM 101688</strain>
    </source>
</reference>
<keyword evidence="3" id="KW-0732">Signal</keyword>
<evidence type="ECO:0000256" key="1">
    <source>
        <dbReference type="ARBA" id="ARBA00022723"/>
    </source>
</evidence>